<evidence type="ECO:0000256" key="5">
    <source>
        <dbReference type="ARBA" id="ARBA00022989"/>
    </source>
</evidence>
<dbReference type="Proteomes" id="UP000306509">
    <property type="component" value="Unassembled WGS sequence"/>
</dbReference>
<name>A0A4U8Q9Y2_9FIRM</name>
<feature type="transmembrane region" description="Helical" evidence="7">
    <location>
        <begin position="81"/>
        <end position="105"/>
    </location>
</feature>
<dbReference type="InterPro" id="IPR035906">
    <property type="entry name" value="MetI-like_sf"/>
</dbReference>
<accession>A0A4U8Q9Y2</accession>
<dbReference type="Gene3D" id="1.10.3720.10">
    <property type="entry name" value="MetI-like"/>
    <property type="match status" value="1"/>
</dbReference>
<dbReference type="EMBL" id="QGQD01000025">
    <property type="protein sequence ID" value="TLD01822.1"/>
    <property type="molecule type" value="Genomic_DNA"/>
</dbReference>
<dbReference type="GO" id="GO:0055085">
    <property type="term" value="P:transmembrane transport"/>
    <property type="evidence" value="ECO:0007669"/>
    <property type="project" value="InterPro"/>
</dbReference>
<dbReference type="RefSeq" id="WP_027292052.1">
    <property type="nucleotide sequence ID" value="NZ_CAUSDN010000200.1"/>
</dbReference>
<comment type="caution">
    <text evidence="9">The sequence shown here is derived from an EMBL/GenBank/DDBJ whole genome shotgun (WGS) entry which is preliminary data.</text>
</comment>
<feature type="transmembrane region" description="Helical" evidence="7">
    <location>
        <begin position="20"/>
        <end position="40"/>
    </location>
</feature>
<evidence type="ECO:0000256" key="7">
    <source>
        <dbReference type="RuleBase" id="RU363032"/>
    </source>
</evidence>
<dbReference type="Pfam" id="PF00528">
    <property type="entry name" value="BPD_transp_1"/>
    <property type="match status" value="1"/>
</dbReference>
<feature type="domain" description="ABC transmembrane type-1" evidence="8">
    <location>
        <begin position="82"/>
        <end position="275"/>
    </location>
</feature>
<evidence type="ECO:0000313" key="10">
    <source>
        <dbReference type="Proteomes" id="UP000306509"/>
    </source>
</evidence>
<feature type="transmembrane region" description="Helical" evidence="7">
    <location>
        <begin position="256"/>
        <end position="275"/>
    </location>
</feature>
<keyword evidence="3" id="KW-1003">Cell membrane</keyword>
<comment type="subcellular location">
    <subcellularLocation>
        <location evidence="1 7">Cell membrane</location>
        <topology evidence="1 7">Multi-pass membrane protein</topology>
    </subcellularLocation>
</comment>
<gene>
    <name evidence="9" type="primary">araQ_19</name>
    <name evidence="9" type="ORF">DSM106044_01188</name>
</gene>
<feature type="transmembrane region" description="Helical" evidence="7">
    <location>
        <begin position="195"/>
        <end position="218"/>
    </location>
</feature>
<comment type="similarity">
    <text evidence="7">Belongs to the binding-protein-dependent transport system permease family.</text>
</comment>
<keyword evidence="5 7" id="KW-1133">Transmembrane helix</keyword>
<proteinExistence type="inferred from homology"/>
<organism evidence="9 10">
    <name type="scientific">Robinsoniella peoriensis</name>
    <dbReference type="NCBI Taxonomy" id="180332"/>
    <lineage>
        <taxon>Bacteria</taxon>
        <taxon>Bacillati</taxon>
        <taxon>Bacillota</taxon>
        <taxon>Clostridia</taxon>
        <taxon>Lachnospirales</taxon>
        <taxon>Lachnospiraceae</taxon>
        <taxon>Robinsoniella</taxon>
    </lineage>
</organism>
<keyword evidence="6 7" id="KW-0472">Membrane</keyword>
<evidence type="ECO:0000256" key="6">
    <source>
        <dbReference type="ARBA" id="ARBA00023136"/>
    </source>
</evidence>
<dbReference type="SUPFAM" id="SSF161098">
    <property type="entry name" value="MetI-like"/>
    <property type="match status" value="1"/>
</dbReference>
<evidence type="ECO:0000259" key="8">
    <source>
        <dbReference type="PROSITE" id="PS50928"/>
    </source>
</evidence>
<evidence type="ECO:0000256" key="1">
    <source>
        <dbReference type="ARBA" id="ARBA00004651"/>
    </source>
</evidence>
<evidence type="ECO:0000256" key="3">
    <source>
        <dbReference type="ARBA" id="ARBA00022475"/>
    </source>
</evidence>
<dbReference type="STRING" id="180332.GCA_000797495_04369"/>
<keyword evidence="10" id="KW-1185">Reference proteome</keyword>
<dbReference type="InterPro" id="IPR000515">
    <property type="entry name" value="MetI-like"/>
</dbReference>
<evidence type="ECO:0000313" key="9">
    <source>
        <dbReference type="EMBL" id="TLD01822.1"/>
    </source>
</evidence>
<feature type="transmembrane region" description="Helical" evidence="7">
    <location>
        <begin position="151"/>
        <end position="174"/>
    </location>
</feature>
<dbReference type="PANTHER" id="PTHR43744:SF8">
    <property type="entry name" value="SN-GLYCEROL-3-PHOSPHATE TRANSPORT SYSTEM PERMEASE PROTEIN UGPE"/>
    <property type="match status" value="1"/>
</dbReference>
<dbReference type="CDD" id="cd06261">
    <property type="entry name" value="TM_PBP2"/>
    <property type="match status" value="1"/>
</dbReference>
<dbReference type="AlphaFoldDB" id="A0A4U8Q9Y2"/>
<evidence type="ECO:0000256" key="2">
    <source>
        <dbReference type="ARBA" id="ARBA00022448"/>
    </source>
</evidence>
<sequence length="290" mass="32112">MSTKTAAIACRAPKKKFNTFAVVCRVILISLVLIWIYPVLFSLQTSFKTLEEFFANIWAMPHSLGVDNFVKAFTQGHIGEYFINSIIIAAVSLVSIEVISVMAAYSLARLRIPHTGVIIMLCFAIQLLPTETIIIPLYMMMSRLGMLGVKYLPIIIAYVGWSIPGTTIILKNFFDTIPKELLEAARIDGSGEIRNLFKIVLPLMKGALATCIVMNFTFVWGELMWAKTATITTVSGLPLTVGLMNFKGEFGTNWPLLCAAICMIVIPLYLVFLFLQKYFVSSLTAGSVKG</sequence>
<evidence type="ECO:0000256" key="4">
    <source>
        <dbReference type="ARBA" id="ARBA00022692"/>
    </source>
</evidence>
<keyword evidence="2 7" id="KW-0813">Transport</keyword>
<protein>
    <submittedName>
        <fullName evidence="9">L-arabinose transport system permease protein AraQ</fullName>
    </submittedName>
</protein>
<dbReference type="PROSITE" id="PS50928">
    <property type="entry name" value="ABC_TM1"/>
    <property type="match status" value="1"/>
</dbReference>
<feature type="transmembrane region" description="Helical" evidence="7">
    <location>
        <begin position="117"/>
        <end position="139"/>
    </location>
</feature>
<dbReference type="GO" id="GO:0005886">
    <property type="term" value="C:plasma membrane"/>
    <property type="evidence" value="ECO:0007669"/>
    <property type="project" value="UniProtKB-SubCell"/>
</dbReference>
<keyword evidence="4 7" id="KW-0812">Transmembrane</keyword>
<dbReference type="PANTHER" id="PTHR43744">
    <property type="entry name" value="ABC TRANSPORTER PERMEASE PROTEIN MG189-RELATED-RELATED"/>
    <property type="match status" value="1"/>
</dbReference>
<reference evidence="9 10" key="1">
    <citation type="journal article" date="2019" name="Anaerobe">
        <title>Detection of Robinsoniella peoriensis in multiple bone samples of a trauma patient.</title>
        <authorList>
            <person name="Schrottner P."/>
            <person name="Hartwich K."/>
            <person name="Bunk B."/>
            <person name="Schober I."/>
            <person name="Helbig S."/>
            <person name="Rudolph W.W."/>
            <person name="Gunzer F."/>
        </authorList>
    </citation>
    <scope>NUCLEOTIDE SEQUENCE [LARGE SCALE GENOMIC DNA]</scope>
    <source>
        <strain evidence="9 10">DSM 106044</strain>
    </source>
</reference>